<accession>A0AA88DXA3</accession>
<sequence length="170" mass="19038">MSYSSDLNFKRHVMPHRTLFPAPSEKRVSLPSHSSLALAASLYSHHLFPSPSLVAASPRRFSLRPQMNGIEGLEVNLESGSATTSADTDMPIDEVEEEELEAISEDPTGKAKCKKRTTSIVVLHFDKLPLSEDKRLREKCKEYGSVYLADSKNWIGSMQRHLVVCQHKDT</sequence>
<dbReference type="AlphaFoldDB" id="A0AA88DXA3"/>
<dbReference type="Proteomes" id="UP001187192">
    <property type="component" value="Unassembled WGS sequence"/>
</dbReference>
<organism evidence="1 2">
    <name type="scientific">Ficus carica</name>
    <name type="common">Common fig</name>
    <dbReference type="NCBI Taxonomy" id="3494"/>
    <lineage>
        <taxon>Eukaryota</taxon>
        <taxon>Viridiplantae</taxon>
        <taxon>Streptophyta</taxon>
        <taxon>Embryophyta</taxon>
        <taxon>Tracheophyta</taxon>
        <taxon>Spermatophyta</taxon>
        <taxon>Magnoliopsida</taxon>
        <taxon>eudicotyledons</taxon>
        <taxon>Gunneridae</taxon>
        <taxon>Pentapetalae</taxon>
        <taxon>rosids</taxon>
        <taxon>fabids</taxon>
        <taxon>Rosales</taxon>
        <taxon>Moraceae</taxon>
        <taxon>Ficeae</taxon>
        <taxon>Ficus</taxon>
    </lineage>
</organism>
<comment type="caution">
    <text evidence="1">The sequence shown here is derived from an EMBL/GenBank/DDBJ whole genome shotgun (WGS) entry which is preliminary data.</text>
</comment>
<evidence type="ECO:0000313" key="2">
    <source>
        <dbReference type="Proteomes" id="UP001187192"/>
    </source>
</evidence>
<reference evidence="1" key="1">
    <citation type="submission" date="2023-07" db="EMBL/GenBank/DDBJ databases">
        <title>draft genome sequence of fig (Ficus carica).</title>
        <authorList>
            <person name="Takahashi T."/>
            <person name="Nishimura K."/>
        </authorList>
    </citation>
    <scope>NUCLEOTIDE SEQUENCE</scope>
</reference>
<proteinExistence type="predicted"/>
<gene>
    <name evidence="1" type="ORF">TIFTF001_032536</name>
</gene>
<protein>
    <submittedName>
        <fullName evidence="1">Uncharacterized protein</fullName>
    </submittedName>
</protein>
<dbReference type="EMBL" id="BTGU01000150">
    <property type="protein sequence ID" value="GMN63459.1"/>
    <property type="molecule type" value="Genomic_DNA"/>
</dbReference>
<name>A0AA88DXA3_FICCA</name>
<evidence type="ECO:0000313" key="1">
    <source>
        <dbReference type="EMBL" id="GMN63459.1"/>
    </source>
</evidence>
<keyword evidence="2" id="KW-1185">Reference proteome</keyword>